<dbReference type="RefSeq" id="WP_237379185.1">
    <property type="nucleotide sequence ID" value="NZ_CP071793.1"/>
</dbReference>
<evidence type="ECO:0000256" key="1">
    <source>
        <dbReference type="SAM" id="MobiDB-lite"/>
    </source>
</evidence>
<dbReference type="InterPro" id="IPR025714">
    <property type="entry name" value="Methyltranfer_dom"/>
</dbReference>
<evidence type="ECO:0000313" key="4">
    <source>
        <dbReference type="Proteomes" id="UP000663929"/>
    </source>
</evidence>
<dbReference type="CDD" id="cd02440">
    <property type="entry name" value="AdoMet_MTases"/>
    <property type="match status" value="1"/>
</dbReference>
<keyword evidence="3" id="KW-0808">Transferase</keyword>
<feature type="domain" description="Methyltransferase" evidence="2">
    <location>
        <begin position="85"/>
        <end position="191"/>
    </location>
</feature>
<accession>A0A8A4TK27</accession>
<keyword evidence="4" id="KW-1185">Reference proteome</keyword>
<dbReference type="GO" id="GO:0032259">
    <property type="term" value="P:methylation"/>
    <property type="evidence" value="ECO:0007669"/>
    <property type="project" value="UniProtKB-KW"/>
</dbReference>
<dbReference type="InterPro" id="IPR029063">
    <property type="entry name" value="SAM-dependent_MTases_sf"/>
</dbReference>
<feature type="region of interest" description="Disordered" evidence="1">
    <location>
        <begin position="247"/>
        <end position="271"/>
    </location>
</feature>
<organism evidence="3 4">
    <name type="scientific">Sulfidibacter corallicola</name>
    <dbReference type="NCBI Taxonomy" id="2818388"/>
    <lineage>
        <taxon>Bacteria</taxon>
        <taxon>Pseudomonadati</taxon>
        <taxon>Acidobacteriota</taxon>
        <taxon>Holophagae</taxon>
        <taxon>Acanthopleuribacterales</taxon>
        <taxon>Acanthopleuribacteraceae</taxon>
        <taxon>Sulfidibacter</taxon>
    </lineage>
</organism>
<sequence>MTAGWNGSHRTIRDARALALALPWLGLIFYLFTRPPQLPDPFPDAGQDLARPAYNPTLAASLDQGLRDFWQKPEQLLDTLSPLESLTVADIGAGEGYFTLRLAERVGPGGQVLATDIQKPLLDVLATRIPAAYQSRIRLIHTDEHHIGIEEPVDLILVVQVLGEIEEQLPFLQKLRAIMHDRSRLVIIDSKHVTDPHTGFTRPANLNRLMRRFQDAGLRISREYAPYLFHFLPKQYCFVLELEPEKSATTGRTEHHETTQSVDEPDAPRSP</sequence>
<dbReference type="GO" id="GO:0008168">
    <property type="term" value="F:methyltransferase activity"/>
    <property type="evidence" value="ECO:0007669"/>
    <property type="project" value="UniProtKB-KW"/>
</dbReference>
<dbReference type="Gene3D" id="3.40.50.150">
    <property type="entry name" value="Vaccinia Virus protein VP39"/>
    <property type="match status" value="1"/>
</dbReference>
<reference evidence="3" key="1">
    <citation type="submission" date="2021-03" db="EMBL/GenBank/DDBJ databases">
        <title>Acanthopleuribacteraceae sp. M133.</title>
        <authorList>
            <person name="Wang G."/>
        </authorList>
    </citation>
    <scope>NUCLEOTIDE SEQUENCE</scope>
    <source>
        <strain evidence="3">M133</strain>
    </source>
</reference>
<gene>
    <name evidence="3" type="ORF">J3U87_28540</name>
</gene>
<dbReference type="AlphaFoldDB" id="A0A8A4TK27"/>
<evidence type="ECO:0000313" key="3">
    <source>
        <dbReference type="EMBL" id="QTD49554.1"/>
    </source>
</evidence>
<dbReference type="EMBL" id="CP071793">
    <property type="protein sequence ID" value="QTD49554.1"/>
    <property type="molecule type" value="Genomic_DNA"/>
</dbReference>
<dbReference type="Pfam" id="PF13847">
    <property type="entry name" value="Methyltransf_31"/>
    <property type="match status" value="1"/>
</dbReference>
<proteinExistence type="predicted"/>
<keyword evidence="3" id="KW-0489">Methyltransferase</keyword>
<dbReference type="KEGG" id="scor:J3U87_28540"/>
<evidence type="ECO:0000259" key="2">
    <source>
        <dbReference type="Pfam" id="PF13847"/>
    </source>
</evidence>
<dbReference type="SUPFAM" id="SSF53335">
    <property type="entry name" value="S-adenosyl-L-methionine-dependent methyltransferases"/>
    <property type="match status" value="1"/>
</dbReference>
<name>A0A8A4TK27_SULCO</name>
<dbReference type="Proteomes" id="UP000663929">
    <property type="component" value="Chromosome"/>
</dbReference>
<protein>
    <submittedName>
        <fullName evidence="3">Class I SAM-dependent methyltransferase</fullName>
    </submittedName>
</protein>